<protein>
    <submittedName>
        <fullName evidence="6">ParB-like protein</fullName>
    </submittedName>
</protein>
<feature type="region of interest" description="Disordered" evidence="3">
    <location>
        <begin position="1"/>
        <end position="61"/>
    </location>
</feature>
<dbReference type="Gene3D" id="1.10.10.2830">
    <property type="match status" value="1"/>
</dbReference>
<feature type="compositionally biased region" description="Basic and acidic residues" evidence="3">
    <location>
        <begin position="1"/>
        <end position="17"/>
    </location>
</feature>
<evidence type="ECO:0000256" key="2">
    <source>
        <dbReference type="ARBA" id="ARBA00022829"/>
    </source>
</evidence>
<feature type="domain" description="ParB-like N-terminal" evidence="4">
    <location>
        <begin position="109"/>
        <end position="213"/>
    </location>
</feature>
<reference evidence="5" key="3">
    <citation type="submission" date="2012-07" db="EMBL/GenBank/DDBJ databases">
        <authorList>
            <person name="Akiyama T."/>
            <person name="Takeshita N."/>
            <person name="Ohmagari N."/>
            <person name="Kirikae T."/>
        </authorList>
    </citation>
    <scope>NUCLEOTIDE SEQUENCE</scope>
    <source>
        <strain evidence="5">ATCC BAA-847</strain>
    </source>
</reference>
<dbReference type="GO" id="GO:0005694">
    <property type="term" value="C:chromosome"/>
    <property type="evidence" value="ECO:0007669"/>
    <property type="project" value="TreeGrafter"/>
</dbReference>
<feature type="region of interest" description="Disordered" evidence="3">
    <location>
        <begin position="381"/>
        <end position="405"/>
    </location>
</feature>
<dbReference type="Proteomes" id="UP000005755">
    <property type="component" value="Unassembled WGS sequence"/>
</dbReference>
<dbReference type="Gene3D" id="3.90.1530.30">
    <property type="match status" value="1"/>
</dbReference>
<organism evidence="5 8">
    <name type="scientific">Helicobacter cinaedi CCUG 18818 = ATCC BAA-847</name>
    <dbReference type="NCBI Taxonomy" id="537971"/>
    <lineage>
        <taxon>Bacteria</taxon>
        <taxon>Pseudomonadati</taxon>
        <taxon>Campylobacterota</taxon>
        <taxon>Epsilonproteobacteria</taxon>
        <taxon>Campylobacterales</taxon>
        <taxon>Helicobacteraceae</taxon>
        <taxon>Helicobacter</taxon>
    </lineage>
</organism>
<dbReference type="NCBIfam" id="TIGR00180">
    <property type="entry name" value="parB_part"/>
    <property type="match status" value="1"/>
</dbReference>
<reference evidence="6" key="1">
    <citation type="submission" date="2008-08" db="EMBL/GenBank/DDBJ databases">
        <title>Annotation of Helicobacter cinaedi strain CCUG 18818.</title>
        <authorList>
            <consortium name="The Broad Institute Genome Sequencing Platform"/>
            <person name="Fox J.G."/>
            <person name="Shen Z."/>
            <person name="Charoenlap N."/>
            <person name="Schauer D.B."/>
            <person name="Ward D."/>
            <person name="Mehta T."/>
            <person name="Young S."/>
            <person name="Jaffe D."/>
            <person name="Gnerre S."/>
            <person name="Berlin A."/>
            <person name="Heiman D."/>
            <person name="Hepburn T."/>
            <person name="Shea T."/>
            <person name="Sykes S."/>
            <person name="Alvarado L."/>
            <person name="Kodira C."/>
            <person name="Borodovsky M."/>
            <person name="Lander E."/>
            <person name="Galagan J."/>
            <person name="Nusbaum C."/>
            <person name="Birren B."/>
        </authorList>
    </citation>
    <scope>NUCLEOTIDE SEQUENCE</scope>
    <source>
        <strain evidence="6">CCUG 18818</strain>
    </source>
</reference>
<proteinExistence type="inferred from homology"/>
<evidence type="ECO:0000259" key="4">
    <source>
        <dbReference type="SMART" id="SM00470"/>
    </source>
</evidence>
<dbReference type="Pfam" id="PF17762">
    <property type="entry name" value="HTH_ParB"/>
    <property type="match status" value="1"/>
</dbReference>
<dbReference type="Pfam" id="PF02195">
    <property type="entry name" value="ParB_N"/>
    <property type="match status" value="1"/>
</dbReference>
<evidence type="ECO:0000256" key="3">
    <source>
        <dbReference type="SAM" id="MobiDB-lite"/>
    </source>
</evidence>
<dbReference type="RefSeq" id="WP_002957432.1">
    <property type="nucleotide sequence ID" value="NC_020555.1"/>
</dbReference>
<dbReference type="InterPro" id="IPR003115">
    <property type="entry name" value="ParB_N"/>
</dbReference>
<dbReference type="InterPro" id="IPR050336">
    <property type="entry name" value="Chromosome_partition/occlusion"/>
</dbReference>
<dbReference type="KEGG" id="hcb:HCBAA847_1390"/>
<sequence>MNGDNKNKGTSELEKLLGKTKTNGNDKNFASANIAGNMGKNKGQDNKKQHQKSKDVSGLEKLLGKDERKGVDLRSSTLQIPVPKRSEGDIVYDKNTPDLSHLKHNGEIIEVEIKKLIPNQKQMRAGYENGFFSKEAREIIERDLSIKELATSIKANGLLQPIAIYSIGHEAQVLYGHRRVLAHILLGETKIKAIPISLNGIANTDKDFLIKNISENLVREKLSPMEMARVFNALLEHYYLKDIQEKLGISISHISEISGLIKLHPDIQKHIDTQKEPKLNTILLITLSKKTKPLQLKLFNAFVNGEMSEKKVIEHAQITSTRAKKKKVSYFCKNIQFGNKAVAETIEKNKEEFANRFDIFLKEFLAEKGFYIKPEIAKKIDEPKQETQQENTQEATLFSDENKQE</sequence>
<feature type="compositionally biased region" description="Polar residues" evidence="3">
    <location>
        <begin position="20"/>
        <end position="31"/>
    </location>
</feature>
<evidence type="ECO:0000313" key="6">
    <source>
        <dbReference type="EMBL" id="EFR47544.1"/>
    </source>
</evidence>
<dbReference type="GO" id="GO:0007059">
    <property type="term" value="P:chromosome segregation"/>
    <property type="evidence" value="ECO:0007669"/>
    <property type="project" value="TreeGrafter"/>
</dbReference>
<comment type="similarity">
    <text evidence="1">Belongs to the ParB family.</text>
</comment>
<dbReference type="GO" id="GO:0003677">
    <property type="term" value="F:DNA binding"/>
    <property type="evidence" value="ECO:0007669"/>
    <property type="project" value="InterPro"/>
</dbReference>
<dbReference type="InterPro" id="IPR036086">
    <property type="entry name" value="ParB/Sulfiredoxin_sf"/>
</dbReference>
<dbReference type="InterPro" id="IPR041468">
    <property type="entry name" value="HTH_ParB/Spo0J"/>
</dbReference>
<evidence type="ECO:0000313" key="8">
    <source>
        <dbReference type="Proteomes" id="UP000006036"/>
    </source>
</evidence>
<feature type="compositionally biased region" description="Basic and acidic residues" evidence="3">
    <location>
        <begin position="42"/>
        <end position="61"/>
    </location>
</feature>
<dbReference type="EMBL" id="DS990394">
    <property type="protein sequence ID" value="EFR47544.1"/>
    <property type="molecule type" value="Genomic_DNA"/>
</dbReference>
<accession>A0AAI8MN72</accession>
<dbReference type="SMART" id="SM00470">
    <property type="entry name" value="ParB"/>
    <property type="match status" value="1"/>
</dbReference>
<dbReference type="SUPFAM" id="SSF110849">
    <property type="entry name" value="ParB/Sulfiredoxin"/>
    <property type="match status" value="1"/>
</dbReference>
<gene>
    <name evidence="5" type="ORF">HCBAA847_1390</name>
    <name evidence="6" type="ORF">HCCG_02092</name>
</gene>
<evidence type="ECO:0000313" key="5">
    <source>
        <dbReference type="EMBL" id="BAM32620.1"/>
    </source>
</evidence>
<reference evidence="5 8" key="2">
    <citation type="journal article" date="2012" name="J. Bacteriol.">
        <title>Complete Genome Sequence of Helicobacter cinaedi Type Strain ATCC BAA-847.</title>
        <authorList>
            <person name="Miyoshi-Akiyama T."/>
            <person name="Takeshita N."/>
            <person name="Ohmagari N."/>
            <person name="Kirikae T."/>
        </authorList>
    </citation>
    <scope>NUCLEOTIDE SEQUENCE [LARGE SCALE GENOMIC DNA]</scope>
    <source>
        <strain evidence="5 8">ATCC BAA-847</strain>
    </source>
</reference>
<dbReference type="PANTHER" id="PTHR33375:SF1">
    <property type="entry name" value="CHROMOSOME-PARTITIONING PROTEIN PARB-RELATED"/>
    <property type="match status" value="1"/>
</dbReference>
<dbReference type="PANTHER" id="PTHR33375">
    <property type="entry name" value="CHROMOSOME-PARTITIONING PROTEIN PARB-RELATED"/>
    <property type="match status" value="1"/>
</dbReference>
<dbReference type="Proteomes" id="UP000006036">
    <property type="component" value="Chromosome 1"/>
</dbReference>
<keyword evidence="7" id="KW-1185">Reference proteome</keyword>
<reference evidence="7" key="4">
    <citation type="journal article" date="2014" name="Genome Announc.">
        <title>Draft genome sequences of six enterohepatic helicobacter species isolated from humans and one from rhesus macaques.</title>
        <authorList>
            <person name="Shen Z."/>
            <person name="Sheh A."/>
            <person name="Young S.K."/>
            <person name="Abouelliel A."/>
            <person name="Ward D.V."/>
            <person name="Earl A.M."/>
            <person name="Fox J.G."/>
        </authorList>
    </citation>
    <scope>NUCLEOTIDE SEQUENCE [LARGE SCALE GENOMIC DNA]</scope>
    <source>
        <strain evidence="7">CCUG 18818</strain>
    </source>
</reference>
<evidence type="ECO:0000256" key="1">
    <source>
        <dbReference type="ARBA" id="ARBA00006295"/>
    </source>
</evidence>
<dbReference type="InterPro" id="IPR004437">
    <property type="entry name" value="ParB/RepB/Spo0J"/>
</dbReference>
<dbReference type="EMBL" id="AP012492">
    <property type="protein sequence ID" value="BAM32620.1"/>
    <property type="molecule type" value="Genomic_DNA"/>
</dbReference>
<dbReference type="AlphaFoldDB" id="A0AAI8MN72"/>
<keyword evidence="2" id="KW-0159">Chromosome partition</keyword>
<evidence type="ECO:0000313" key="7">
    <source>
        <dbReference type="Proteomes" id="UP000005755"/>
    </source>
</evidence>
<dbReference type="SUPFAM" id="SSF109709">
    <property type="entry name" value="KorB DNA-binding domain-like"/>
    <property type="match status" value="1"/>
</dbReference>
<name>A0AAI8MN72_9HELI</name>